<feature type="chain" id="PRO_5045429059" evidence="1">
    <location>
        <begin position="21"/>
        <end position="153"/>
    </location>
</feature>
<dbReference type="AlphaFoldDB" id="A0A6P4I2Y9"/>
<sequence>MPAPWTWVWMLLAVMSLTLGQSVAEVISDDIPENVVTPELRSGKNTCAKCHLLYPKTKYRIVSQQKDRKNLHNVVVLVEDGKTGDTVKLAFRNGIKNEKGVRVLQAQFKSENPCQKISKRCVYRLISRKTGRPFKIDFQKSLQNGKRIVKLAP</sequence>
<organism evidence="2 3">
    <name type="scientific">Drosophila kikkawai</name>
    <name type="common">Fruit fly</name>
    <dbReference type="NCBI Taxonomy" id="30033"/>
    <lineage>
        <taxon>Eukaryota</taxon>
        <taxon>Metazoa</taxon>
        <taxon>Ecdysozoa</taxon>
        <taxon>Arthropoda</taxon>
        <taxon>Hexapoda</taxon>
        <taxon>Insecta</taxon>
        <taxon>Pterygota</taxon>
        <taxon>Neoptera</taxon>
        <taxon>Endopterygota</taxon>
        <taxon>Diptera</taxon>
        <taxon>Brachycera</taxon>
        <taxon>Muscomorpha</taxon>
        <taxon>Ephydroidea</taxon>
        <taxon>Drosophilidae</taxon>
        <taxon>Drosophila</taxon>
        <taxon>Sophophora</taxon>
    </lineage>
</organism>
<dbReference type="OrthoDB" id="7852912at2759"/>
<proteinExistence type="predicted"/>
<gene>
    <name evidence="3" type="primary">LOC108075377</name>
</gene>
<protein>
    <submittedName>
        <fullName evidence="3">Uncharacterized protein</fullName>
    </submittedName>
</protein>
<evidence type="ECO:0000313" key="3">
    <source>
        <dbReference type="RefSeq" id="XP_017023277.2"/>
    </source>
</evidence>
<feature type="signal peptide" evidence="1">
    <location>
        <begin position="1"/>
        <end position="20"/>
    </location>
</feature>
<dbReference type="RefSeq" id="XP_017023277.2">
    <property type="nucleotide sequence ID" value="XM_017167788.3"/>
</dbReference>
<accession>A0A6P4I2Y9</accession>
<dbReference type="Proteomes" id="UP001652661">
    <property type="component" value="Chromosome 3R"/>
</dbReference>
<name>A0A6P4I2Y9_DROKI</name>
<reference evidence="3" key="1">
    <citation type="submission" date="2025-08" db="UniProtKB">
        <authorList>
            <consortium name="RefSeq"/>
        </authorList>
    </citation>
    <scope>IDENTIFICATION</scope>
    <source>
        <strain evidence="3">14028-0561.14</strain>
        <tissue evidence="3">Whole fly</tissue>
    </source>
</reference>
<evidence type="ECO:0000256" key="1">
    <source>
        <dbReference type="SAM" id="SignalP"/>
    </source>
</evidence>
<dbReference type="GeneID" id="108075377"/>
<keyword evidence="1" id="KW-0732">Signal</keyword>
<keyword evidence="2" id="KW-1185">Reference proteome</keyword>
<evidence type="ECO:0000313" key="2">
    <source>
        <dbReference type="Proteomes" id="UP001652661"/>
    </source>
</evidence>